<keyword evidence="2" id="KW-1185">Reference proteome</keyword>
<organism evidence="1 2">
    <name type="scientific">Psychrobacter saeujeotis</name>
    <dbReference type="NCBI Taxonomy" id="3143436"/>
    <lineage>
        <taxon>Bacteria</taxon>
        <taxon>Pseudomonadati</taxon>
        <taxon>Pseudomonadota</taxon>
        <taxon>Gammaproteobacteria</taxon>
        <taxon>Moraxellales</taxon>
        <taxon>Moraxellaceae</taxon>
        <taxon>Psychrobacter</taxon>
    </lineage>
</organism>
<evidence type="ECO:0000313" key="2">
    <source>
        <dbReference type="Proteomes" id="UP001461960"/>
    </source>
</evidence>
<gene>
    <name evidence="1" type="ORF">AAIR29_03610</name>
</gene>
<protein>
    <submittedName>
        <fullName evidence="1">Uncharacterized protein</fullName>
    </submittedName>
</protein>
<dbReference type="RefSeq" id="WP_299216197.1">
    <property type="nucleotide sequence ID" value="NZ_JBDGHN010000002.1"/>
</dbReference>
<proteinExistence type="predicted"/>
<comment type="caution">
    <text evidence="1">The sequence shown here is derived from an EMBL/GenBank/DDBJ whole genome shotgun (WGS) entry which is preliminary data.</text>
</comment>
<dbReference type="EMBL" id="JBDGHN010000002">
    <property type="protein sequence ID" value="MEN2750712.1"/>
    <property type="molecule type" value="Genomic_DNA"/>
</dbReference>
<sequence length="154" mass="18015">MQATYLAFYIAEKGKLLDHIISTIDGSPYSHCELVINELGEQRYDCISSSHRDGGLRRKTIYMEPSHWVLIPVMCDIDYAIRWFNKRKSFKYDYLALIRTIIPGFYNPEYRLFCSEACADMLELVDPASYGLKKLYRWAVDNQPLRSKPIKIMS</sequence>
<accession>A0ABU9X5Q7</accession>
<name>A0ABU9X5Q7_9GAMM</name>
<evidence type="ECO:0000313" key="1">
    <source>
        <dbReference type="EMBL" id="MEN2750712.1"/>
    </source>
</evidence>
<reference evidence="1 2" key="1">
    <citation type="submission" date="2024-05" db="EMBL/GenBank/DDBJ databases">
        <authorList>
            <person name="Kim H.-Y."/>
            <person name="Kim E."/>
            <person name="Cai Y."/>
            <person name="Yang S.-M."/>
            <person name="Lee W."/>
        </authorList>
    </citation>
    <scope>NUCLEOTIDE SEQUENCE [LARGE SCALE GENOMIC DNA]</scope>
    <source>
        <strain evidence="1 2">FBL11</strain>
    </source>
</reference>
<dbReference type="Proteomes" id="UP001461960">
    <property type="component" value="Unassembled WGS sequence"/>
</dbReference>